<evidence type="ECO:0000256" key="3">
    <source>
        <dbReference type="ARBA" id="ARBA00023273"/>
    </source>
</evidence>
<evidence type="ECO:0000313" key="14">
    <source>
        <dbReference type="Proteomes" id="UP001497512"/>
    </source>
</evidence>
<feature type="domain" description="Dynein heavy chain AAA module D4" evidence="8">
    <location>
        <begin position="995"/>
        <end position="1181"/>
    </location>
</feature>
<feature type="domain" description="Dynein heavy chain AAA 5 extension" evidence="10">
    <location>
        <begin position="676"/>
        <end position="727"/>
    </location>
</feature>
<keyword evidence="4" id="KW-0175">Coiled coil</keyword>
<evidence type="ECO:0000313" key="13">
    <source>
        <dbReference type="EMBL" id="CAK9228319.1"/>
    </source>
</evidence>
<dbReference type="Pfam" id="PF12775">
    <property type="entry name" value="AAA_7"/>
    <property type="match status" value="2"/>
</dbReference>
<keyword evidence="2" id="KW-0969">Cilium</keyword>
<gene>
    <name evidence="13" type="ORF">CSSPTR1EN2_LOCUS18959</name>
</gene>
<dbReference type="Gene3D" id="6.10.140.1060">
    <property type="match status" value="1"/>
</dbReference>
<dbReference type="Pfam" id="PF12777">
    <property type="entry name" value="MT"/>
    <property type="match status" value="1"/>
</dbReference>
<keyword evidence="3" id="KW-0966">Cell projection</keyword>
<evidence type="ECO:0000259" key="10">
    <source>
        <dbReference type="Pfam" id="PF17852"/>
    </source>
</evidence>
<evidence type="ECO:0000256" key="1">
    <source>
        <dbReference type="ARBA" id="ARBA00004611"/>
    </source>
</evidence>
<feature type="domain" description="Dynein heavy chain C-terminal" evidence="12">
    <location>
        <begin position="2327"/>
        <end position="2469"/>
    </location>
</feature>
<dbReference type="InterPro" id="IPR004273">
    <property type="entry name" value="Dynein_heavy_D6_P-loop"/>
</dbReference>
<feature type="domain" description="Dynein heavy chain ATP-binding dynein motor region" evidence="9">
    <location>
        <begin position="1568"/>
        <end position="1789"/>
    </location>
</feature>
<dbReference type="Pfam" id="PF03028">
    <property type="entry name" value="Dynein_heavy"/>
    <property type="match status" value="1"/>
</dbReference>
<dbReference type="Pfam" id="PF12781">
    <property type="entry name" value="AAA_9"/>
    <property type="match status" value="1"/>
</dbReference>
<dbReference type="Proteomes" id="UP001497512">
    <property type="component" value="Chromosome 6"/>
</dbReference>
<evidence type="ECO:0000256" key="4">
    <source>
        <dbReference type="SAM" id="Coils"/>
    </source>
</evidence>
<evidence type="ECO:0000259" key="11">
    <source>
        <dbReference type="Pfam" id="PF18198"/>
    </source>
</evidence>
<feature type="domain" description="Dynein heavy chain C-terminal" evidence="12">
    <location>
        <begin position="2472"/>
        <end position="2578"/>
    </location>
</feature>
<dbReference type="Gene3D" id="3.40.50.300">
    <property type="entry name" value="P-loop containing nucleotide triphosphate hydrolases"/>
    <property type="match status" value="5"/>
</dbReference>
<feature type="domain" description="Dynein heavy chain region D6 P-loop" evidence="6">
    <location>
        <begin position="2034"/>
        <end position="2145"/>
    </location>
</feature>
<dbReference type="Gene3D" id="1.10.8.1220">
    <property type="match status" value="1"/>
</dbReference>
<proteinExistence type="predicted"/>
<feature type="domain" description="Dynein heavy chain AAA lid" evidence="11">
    <location>
        <begin position="2181"/>
        <end position="2320"/>
    </location>
</feature>
<accession>A0ABP0USS3</accession>
<sequence length="2582" mass="291503">MLTRKRISTERLPPKKRMHRPLHLRKIPSAHIGGTVRVPLDAAPPLLHHPDSDDQLPLQAPAPSSPGVRALRLIHVPRVLVRLPPLPAQLPESSSIAQDYAMDETCFAETSSSMEVSPRGHRKEGNGPDIACKLEEGNLLYGLKKENNERSWENPRISCTIRPSSLQGRVMTSLEAISNSDVIARTRVEKNKLPTSDIERNLEAALSPVVLCLERQAALEMQVMPEILETFEGSGFKDRNPAEARMKQFPKDSHILEPGVRNAPGPRRLKSLEAGSVQGAAIHGKPVKDSLILAARAFATNARMREAKDGSAPIARFEPENIGSYPPRPPNILLFKNALEYIIAFRDLNGLERVEDNDVVALAETEKEPEDYIAQQKFTMNKVQTRFNILLEFFDNPEVDRQHLSIELIMAHKSGKRGVHARSRFFITKSKSFIWAPCLIVDYIPDTDTFVVEWPENHALKNVKRINLILDTENENSFLIRRMNAKELQNRLEDSQRYLAYLEELAFVNPELVNKSLKYRLMQLAGWKISQRYMYVLDDYMKDLKEEYHLVVKKAICDYRFNTSKEEHNKLIAMKIFPQHGTVAPIPHIHNGLANFVYEIGYQFGKLGGPPLHLALSGSYIMAQVQDLAVASPATVSRCGMVYVEPSQIGWWPLITSWLRRMKENFPGIVAALPMIESLLTWLITPCIDFVKKHCRELIPTAAINLAQSLLNLYESMLDEFRIPTGTRASQRASQIGGIVLFTPPTGSDVDIWIQLLALEDDLGFELPAGQVIIKPKFKMALPYPEAGSVYNYCFWKLEQVWKDWIQTVDTRPPAMTAPYNDIIVPTVDTARYSFLLIVLVQHQKHVLFGGPTGTGNLGLFMDAGTAIIDSKLDKRKRGVYGPYPEEKCVIFVDDLNMPALETYGAQPPIEILRQWMDHGGWYDREDNTFHQLINIQFVAAMGPPGGGHNSVTPRYMRHYNVLSILDFDNASLTVVFTIIVDWWARKTRFPHDVVLKKAGAENTPTVFIFSDTQLKLQQFLEDINNILNTGEVPNLYPKDEIVPLLDMIRTRAKKAGKDGSIAELYMYFIELCRTNLHMVMCMSPFGDNFRTRLRMFPSLVNCCTIDWFSEWPEEALRSVATNFVASIDIDKSLQEPVRDMCMLFHQHAATLAVTFLQEAQRFIYVTPTSYLELLATYKDLLQKKWKEIDSIRTRYKMGLEKLYFAESQVTVMKESLVALQPILIKTAEDTNMLLKAIDAETKDAQATCSIVETEEAAAHVKAMEAKAIKDECEGELAVAMPMLEAALAALDTLTKADITEVKAMKNPPATVKLVMEACCIMKGVKSRRIPDPNKPGSKMEDFWGPTQQMLADSGFLTSLKTYDKDNMPAALMEKIHPYISNPNFEPAVVLKASKAAYGLCCWVRAMESYDKVNKIVAPKKAKLAAATMEFEGLQAALALKKEFLKAIEDKLAGLQEQLDKKGEEKAALEREVLNCKNKLARASQLINGLGGEKVRWTKVQADMSVVYQNLLGDVLLSSGYIAYLGAVNLGYRQTALKHWEKVCREKNVPCSDDFSLANVLGNPVTIRNWVIDGLPNDSFSVDNAIIMSVARRWPLLIDPQGQANNWIWNKEKKFNLQTMKLSDSDFVRKLESCIQFGFPLLLENVLEELDPTLEPLLIKAIFKSGGSLQIRLGDNTIEYNKKFRFYITTKLRNPHYFPEVAVKVTLLNFMITPEGLEDQLLGEVVKHERPDLEEEKTQLVIRGAENARQLSETEDQIILVLSSAEGNILEDETAINNISSSKALSVEIAEKQKTAVVTEAKIDVAHQGYIPVAKHVSALFFMISELCNVDPMYQYSLSWYLQLFISGMEASNKSADLDTRISTLNDFFTYLLYCNVARSLFQKDKLLLTFSICITNLRGQGKLDIEEWNFLLSGAVSTEKTTKANPSAWLSDKLWNEMVQLSKLASFVGLERSFTEDASSWSHFYASQEPYYEDLPAEWAEKLSNFQMLLVVRVLRPDKLVGAVSGFLLDAMGQRYVEPPGFDLTSAYGDSDALTPLIFILSAGSDPMAALLKFSEEGKHVVNTISLGQGQGPKAALLIQSALRTGDWVVLQNCHLAPSWMPSLERICENFTPEGTNISFRLWLTSYPSDQFPVAILQNGVKMTNEAPKGLRANMLQSYLTYPISDPEFFHMGGEMGVSWRKMVFGLCFFHASVQERVKFGPLGWNIPYQFSDPDLKISLRQLQSFLLEFPDSVPFKAFVYLTGECNYGGRVTDAHDRRTLVSILSVIYQPNILHDSYSLSNSGAYLVPKDCEYQDYIEHIKRFPLIAMPEAFGLHQNADITKDNQEVNQPLTAILSTQSQSRIAGGRSREELLLDIVMDMNKRLPPPFNLELARYKYPVQYEESMNSVLVQEMVRFNCLTDVIRASLATLQKALKGLVVMSSDIETLAKNMFTSKMPVLWAPVSYPTMKPLSSYFNDLMDRLNMLQKQGDHEKRPEDGVYIYGMFLEGARWDNEHMMLAESFDKVLHSNAPMLWLLPTEMSKKIVQACYMCPLYRTTERRGVLATTGHSSNFVFNVELPTKASPDHWICRGVAMLLSLSD</sequence>
<dbReference type="Pfam" id="PF17852">
    <property type="entry name" value="Dynein_AAA_lid"/>
    <property type="match status" value="1"/>
</dbReference>
<dbReference type="Pfam" id="PF12780">
    <property type="entry name" value="AAA_8"/>
    <property type="match status" value="1"/>
</dbReference>
<evidence type="ECO:0000256" key="5">
    <source>
        <dbReference type="SAM" id="MobiDB-lite"/>
    </source>
</evidence>
<evidence type="ECO:0000259" key="6">
    <source>
        <dbReference type="Pfam" id="PF03028"/>
    </source>
</evidence>
<dbReference type="InterPro" id="IPR041466">
    <property type="entry name" value="Dynein_AAA5_ext"/>
</dbReference>
<dbReference type="Gene3D" id="1.10.8.720">
    <property type="entry name" value="Region D6 of dynein motor"/>
    <property type="match status" value="1"/>
</dbReference>
<organism evidence="13 14">
    <name type="scientific">Sphagnum troendelagicum</name>
    <dbReference type="NCBI Taxonomy" id="128251"/>
    <lineage>
        <taxon>Eukaryota</taxon>
        <taxon>Viridiplantae</taxon>
        <taxon>Streptophyta</taxon>
        <taxon>Embryophyta</taxon>
        <taxon>Bryophyta</taxon>
        <taxon>Sphagnophytina</taxon>
        <taxon>Sphagnopsida</taxon>
        <taxon>Sphagnales</taxon>
        <taxon>Sphagnaceae</taxon>
        <taxon>Sphagnum</taxon>
    </lineage>
</organism>
<dbReference type="SUPFAM" id="SSF52540">
    <property type="entry name" value="P-loop containing nucleoside triphosphate hydrolases"/>
    <property type="match status" value="2"/>
</dbReference>
<dbReference type="InterPro" id="IPR041658">
    <property type="entry name" value="AAA_lid_11"/>
</dbReference>
<dbReference type="InterPro" id="IPR026983">
    <property type="entry name" value="DHC"/>
</dbReference>
<reference evidence="13" key="1">
    <citation type="submission" date="2024-02" db="EMBL/GenBank/DDBJ databases">
        <authorList>
            <consortium name="ELIXIR-Norway"/>
            <consortium name="Elixir Norway"/>
        </authorList>
    </citation>
    <scope>NUCLEOTIDE SEQUENCE</scope>
</reference>
<dbReference type="InterPro" id="IPR041228">
    <property type="entry name" value="Dynein_C"/>
</dbReference>
<dbReference type="Pfam" id="PF18199">
    <property type="entry name" value="Dynein_C"/>
    <property type="match status" value="2"/>
</dbReference>
<evidence type="ECO:0000259" key="8">
    <source>
        <dbReference type="Pfam" id="PF12780"/>
    </source>
</evidence>
<protein>
    <recommendedName>
        <fullName evidence="15">Dynein heavy chain</fullName>
    </recommendedName>
</protein>
<feature type="region of interest" description="Disordered" evidence="5">
    <location>
        <begin position="41"/>
        <end position="63"/>
    </location>
</feature>
<dbReference type="InterPro" id="IPR035706">
    <property type="entry name" value="AAA_9"/>
</dbReference>
<feature type="domain" description="Dynein heavy chain coiled coil stalk" evidence="7">
    <location>
        <begin position="1195"/>
        <end position="1538"/>
    </location>
</feature>
<feature type="coiled-coil region" evidence="4">
    <location>
        <begin position="1445"/>
        <end position="1486"/>
    </location>
</feature>
<dbReference type="InterPro" id="IPR024317">
    <property type="entry name" value="Dynein_heavy_chain_D4_dom"/>
</dbReference>
<evidence type="ECO:0000259" key="12">
    <source>
        <dbReference type="Pfam" id="PF18199"/>
    </source>
</evidence>
<dbReference type="Gene3D" id="1.20.920.20">
    <property type="match status" value="1"/>
</dbReference>
<dbReference type="EMBL" id="OZ019898">
    <property type="protein sequence ID" value="CAK9228319.1"/>
    <property type="molecule type" value="Genomic_DNA"/>
</dbReference>
<dbReference type="PANTHER" id="PTHR22878:SF68">
    <property type="entry name" value="DYNEIN HEAVY CHAIN 6, AXONEMAL-LIKE"/>
    <property type="match status" value="1"/>
</dbReference>
<name>A0ABP0USS3_9BRYO</name>
<keyword evidence="14" id="KW-1185">Reference proteome</keyword>
<dbReference type="Gene3D" id="1.20.1270.280">
    <property type="match status" value="1"/>
</dbReference>
<dbReference type="Pfam" id="PF18198">
    <property type="entry name" value="AAA_lid_11"/>
    <property type="match status" value="1"/>
</dbReference>
<comment type="subcellular location">
    <subcellularLocation>
        <location evidence="1">Cytoplasm</location>
        <location evidence="1">Cytoskeleton</location>
        <location evidence="1">Flagellum axoneme</location>
    </subcellularLocation>
</comment>
<evidence type="ECO:0000256" key="2">
    <source>
        <dbReference type="ARBA" id="ARBA00023069"/>
    </source>
</evidence>
<dbReference type="InterPro" id="IPR027417">
    <property type="entry name" value="P-loop_NTPase"/>
</dbReference>
<evidence type="ECO:0008006" key="15">
    <source>
        <dbReference type="Google" id="ProtNLM"/>
    </source>
</evidence>
<dbReference type="InterPro" id="IPR042219">
    <property type="entry name" value="AAA_lid_11_sf"/>
</dbReference>
<dbReference type="PANTHER" id="PTHR22878">
    <property type="entry name" value="DYNEIN HEAVY CHAIN 6, AXONEMAL-LIKE-RELATED"/>
    <property type="match status" value="1"/>
</dbReference>
<evidence type="ECO:0000259" key="7">
    <source>
        <dbReference type="Pfam" id="PF12777"/>
    </source>
</evidence>
<dbReference type="InterPro" id="IPR024743">
    <property type="entry name" value="Dynein_HC_stalk"/>
</dbReference>
<evidence type="ECO:0000259" key="9">
    <source>
        <dbReference type="Pfam" id="PF12781"/>
    </source>
</evidence>